<protein>
    <recommendedName>
        <fullName evidence="7">Ig-like domain-containing protein</fullName>
    </recommendedName>
</protein>
<dbReference type="SMART" id="SM00409">
    <property type="entry name" value="IG"/>
    <property type="match status" value="3"/>
</dbReference>
<dbReference type="InterPro" id="IPR013106">
    <property type="entry name" value="Ig_V-set"/>
</dbReference>
<dbReference type="InterPro" id="IPR050671">
    <property type="entry name" value="CD300_family_receptors"/>
</dbReference>
<dbReference type="InterPro" id="IPR007110">
    <property type="entry name" value="Ig-like_dom"/>
</dbReference>
<keyword evidence="3 5" id="KW-0472">Membrane</keyword>
<feature type="compositionally biased region" description="Polar residues" evidence="4">
    <location>
        <begin position="438"/>
        <end position="447"/>
    </location>
</feature>
<proteinExistence type="predicted"/>
<dbReference type="SUPFAM" id="SSF48726">
    <property type="entry name" value="Immunoglobulin"/>
    <property type="match status" value="3"/>
</dbReference>
<evidence type="ECO:0000259" key="7">
    <source>
        <dbReference type="PROSITE" id="PS50835"/>
    </source>
</evidence>
<dbReference type="Pfam" id="PF07686">
    <property type="entry name" value="V-set"/>
    <property type="match status" value="3"/>
</dbReference>
<evidence type="ECO:0000256" key="4">
    <source>
        <dbReference type="SAM" id="MobiDB-lite"/>
    </source>
</evidence>
<keyword evidence="9" id="KW-1185">Reference proteome</keyword>
<dbReference type="PANTHER" id="PTHR11860">
    <property type="entry name" value="POLYMERIC-IMMUNOGLOBULIN RECEPTOR"/>
    <property type="match status" value="1"/>
</dbReference>
<evidence type="ECO:0000256" key="5">
    <source>
        <dbReference type="SAM" id="Phobius"/>
    </source>
</evidence>
<dbReference type="GO" id="GO:0005886">
    <property type="term" value="C:plasma membrane"/>
    <property type="evidence" value="ECO:0007669"/>
    <property type="project" value="TreeGrafter"/>
</dbReference>
<accession>A0AA88NH01</accession>
<feature type="domain" description="Ig-like" evidence="7">
    <location>
        <begin position="113"/>
        <end position="223"/>
    </location>
</feature>
<feature type="region of interest" description="Disordered" evidence="4">
    <location>
        <begin position="438"/>
        <end position="477"/>
    </location>
</feature>
<dbReference type="InterPro" id="IPR003599">
    <property type="entry name" value="Ig_sub"/>
</dbReference>
<dbReference type="Gene3D" id="2.60.40.10">
    <property type="entry name" value="Immunoglobulins"/>
    <property type="match status" value="3"/>
</dbReference>
<evidence type="ECO:0000256" key="6">
    <source>
        <dbReference type="SAM" id="SignalP"/>
    </source>
</evidence>
<gene>
    <name evidence="8" type="ORF">Q7C36_006148</name>
</gene>
<keyword evidence="5" id="KW-1133">Transmembrane helix</keyword>
<evidence type="ECO:0000256" key="2">
    <source>
        <dbReference type="ARBA" id="ARBA00022692"/>
    </source>
</evidence>
<name>A0AA88NH01_TACVA</name>
<sequence>MKILLIFTLCLISDGGAAKEVTGYSGRGILIKCKYDTEYRYNKKYFCKSSLSVCSEKIKTGAKNQWVNSGRFSLFDDTRSSEFWVMIRELTVQDTGTYHCGVDRTLDTDIYTPVELKVKQGSLVSVTAYAGGGINIKCRYDDEYKNLSKSFCKIGTHQRCFNQKQTKPNSEWSHDGRFSIHDNRSAGFFSVFITELIIGDTGKYACGVVVFDKPAIYTAVKLNVTEDLSHEKFISKTVNVGEDLTVTCNYPKFLSSDPKFLCKTRWQDACYYNTTVEENGKSVNKGKISLYDDRAKQNFTVSIRDVTEQDSGEYWCGAEKAWASDNGYKVYFTQINLTVTLINLINQHEFPSSTVISVSVCLLVLLLFGVSVSFVFFWHKMQDAAIFTLYASAQLPTIPSEPSQTVYSKTKFPTSSCNSNVYSIAQLPTIPPDQDVYSTAQLPTDLSDTPGGAAQESSEKSAEDLTYTAGKFVPPPC</sequence>
<keyword evidence="6" id="KW-0732">Signal</keyword>
<dbReference type="InterPro" id="IPR036179">
    <property type="entry name" value="Ig-like_dom_sf"/>
</dbReference>
<dbReference type="InterPro" id="IPR013783">
    <property type="entry name" value="Ig-like_fold"/>
</dbReference>
<evidence type="ECO:0000256" key="1">
    <source>
        <dbReference type="ARBA" id="ARBA00004370"/>
    </source>
</evidence>
<organism evidence="8 9">
    <name type="scientific">Tachysurus vachellii</name>
    <name type="common">Darkbarbel catfish</name>
    <name type="synonym">Pelteobagrus vachellii</name>
    <dbReference type="NCBI Taxonomy" id="175792"/>
    <lineage>
        <taxon>Eukaryota</taxon>
        <taxon>Metazoa</taxon>
        <taxon>Chordata</taxon>
        <taxon>Craniata</taxon>
        <taxon>Vertebrata</taxon>
        <taxon>Euteleostomi</taxon>
        <taxon>Actinopterygii</taxon>
        <taxon>Neopterygii</taxon>
        <taxon>Teleostei</taxon>
        <taxon>Ostariophysi</taxon>
        <taxon>Siluriformes</taxon>
        <taxon>Bagridae</taxon>
        <taxon>Tachysurus</taxon>
    </lineage>
</organism>
<dbReference type="PROSITE" id="PS50835">
    <property type="entry name" value="IG_LIKE"/>
    <property type="match status" value="1"/>
</dbReference>
<feature type="chain" id="PRO_5041716331" description="Ig-like domain-containing protein" evidence="6">
    <location>
        <begin position="19"/>
        <end position="477"/>
    </location>
</feature>
<evidence type="ECO:0000313" key="8">
    <source>
        <dbReference type="EMBL" id="KAK2858229.1"/>
    </source>
</evidence>
<evidence type="ECO:0000256" key="3">
    <source>
        <dbReference type="ARBA" id="ARBA00023136"/>
    </source>
</evidence>
<feature type="signal peptide" evidence="6">
    <location>
        <begin position="1"/>
        <end position="18"/>
    </location>
</feature>
<dbReference type="CDD" id="cd05716">
    <property type="entry name" value="IgV_pIgR_like"/>
    <property type="match status" value="1"/>
</dbReference>
<keyword evidence="2 5" id="KW-0812">Transmembrane</keyword>
<comment type="caution">
    <text evidence="8">The sequence shown here is derived from an EMBL/GenBank/DDBJ whole genome shotgun (WGS) entry which is preliminary data.</text>
</comment>
<evidence type="ECO:0000313" key="9">
    <source>
        <dbReference type="Proteomes" id="UP001187315"/>
    </source>
</evidence>
<comment type="subcellular location">
    <subcellularLocation>
        <location evidence="1">Membrane</location>
    </subcellularLocation>
</comment>
<dbReference type="GO" id="GO:0004888">
    <property type="term" value="F:transmembrane signaling receptor activity"/>
    <property type="evidence" value="ECO:0007669"/>
    <property type="project" value="TreeGrafter"/>
</dbReference>
<reference evidence="8" key="1">
    <citation type="submission" date="2023-08" db="EMBL/GenBank/DDBJ databases">
        <title>Pelteobagrus vachellii genome.</title>
        <authorList>
            <person name="Liu H."/>
        </authorList>
    </citation>
    <scope>NUCLEOTIDE SEQUENCE</scope>
    <source>
        <strain evidence="8">PRFRI_2022a</strain>
        <tissue evidence="8">Muscle</tissue>
    </source>
</reference>
<dbReference type="EMBL" id="JAVHJS010000005">
    <property type="protein sequence ID" value="KAK2858229.1"/>
    <property type="molecule type" value="Genomic_DNA"/>
</dbReference>
<dbReference type="Proteomes" id="UP001187315">
    <property type="component" value="Unassembled WGS sequence"/>
</dbReference>
<dbReference type="PANTHER" id="PTHR11860:SF118">
    <property type="entry name" value="CMRF35-LIKE MOLECULE 3-RELATED"/>
    <property type="match status" value="1"/>
</dbReference>
<dbReference type="AlphaFoldDB" id="A0AA88NH01"/>
<feature type="transmembrane region" description="Helical" evidence="5">
    <location>
        <begin position="355"/>
        <end position="378"/>
    </location>
</feature>